<dbReference type="AlphaFoldDB" id="A0A8D5FJN3"/>
<feature type="signal peptide" evidence="1">
    <location>
        <begin position="1"/>
        <end position="25"/>
    </location>
</feature>
<dbReference type="RefSeq" id="WP_228856294.1">
    <property type="nucleotide sequence ID" value="NZ_AP024086.1"/>
</dbReference>
<dbReference type="KEGG" id="dbk:DGMP_08210"/>
<keyword evidence="1" id="KW-0732">Signal</keyword>
<feature type="chain" id="PRO_5034424242" description="TIGR03016 family PEP-CTERM system-associated outer membrane protein" evidence="1">
    <location>
        <begin position="26"/>
        <end position="461"/>
    </location>
</feature>
<evidence type="ECO:0000313" key="2">
    <source>
        <dbReference type="EMBL" id="BCL60128.1"/>
    </source>
</evidence>
<organism evidence="2 3">
    <name type="scientific">Desulfomarina profundi</name>
    <dbReference type="NCBI Taxonomy" id="2772557"/>
    <lineage>
        <taxon>Bacteria</taxon>
        <taxon>Pseudomonadati</taxon>
        <taxon>Thermodesulfobacteriota</taxon>
        <taxon>Desulfobulbia</taxon>
        <taxon>Desulfobulbales</taxon>
        <taxon>Desulfobulbaceae</taxon>
        <taxon>Desulfomarina</taxon>
    </lineage>
</organism>
<evidence type="ECO:0000313" key="3">
    <source>
        <dbReference type="Proteomes" id="UP000826725"/>
    </source>
</evidence>
<sequence>MNIRMKVLALAIVFAINLCWQNGFAAGEVVVSPMNVSDVPMGQSKTGEVSLLPEDVGDVSDEDLFGMEGGYFHPYVSISFDYTDNLYNLDDSFEDGGVENLLTTVSPGIWFALPRKKIIPVTINPNNSSPGGLQLQFKDYEGTDRFQAYALGGFDFKYYTEDSDLNKTDGLLEGMGRYNMRGGLSLQLVDRYTHGEDRLEAGSSTRNQVRQFDSNFLMATADWDITEKLRVKADYLNFALWYDDEINQFLDRVDNGFDLYGYFNYSLLTSFFLEYKFIDVAYDQSTQIDNNSHFIYGGIKWDTTEKVAMLFKVGYQNKKFDDDSIGQEDFDGIAFDLQFTYRYSEKTTMSLDMYRTNEETDNFQASDKTVIGSVFGYKQKFTDRLSGSFDFTYEDSDYSNLHTVTAEDRDDWTIDLRPAGQYLFRDWLMFELAYQYERRESTDDFFDYDSNSVIFTINLAL</sequence>
<name>A0A8D5FJN3_9BACT</name>
<keyword evidence="3" id="KW-1185">Reference proteome</keyword>
<evidence type="ECO:0008006" key="4">
    <source>
        <dbReference type="Google" id="ProtNLM"/>
    </source>
</evidence>
<protein>
    <recommendedName>
        <fullName evidence="4">TIGR03016 family PEP-CTERM system-associated outer membrane protein</fullName>
    </recommendedName>
</protein>
<dbReference type="Pfam" id="PF10082">
    <property type="entry name" value="BBP2_2"/>
    <property type="match status" value="1"/>
</dbReference>
<proteinExistence type="predicted"/>
<accession>A0A8D5FJN3</accession>
<dbReference type="InterPro" id="IPR018759">
    <property type="entry name" value="BBP2_2"/>
</dbReference>
<gene>
    <name evidence="2" type="ORF">DGMP_08210</name>
</gene>
<reference evidence="2" key="1">
    <citation type="submission" date="2020-09" db="EMBL/GenBank/DDBJ databases">
        <title>Desulfogranum mesoprofundum gen. nov., sp. nov., a novel mesophilic, sulfate-reducing chemolithoautotroph isolated from a deep-sea hydrothermal vent chimney in the Suiyo Seamount.</title>
        <authorList>
            <person name="Hashimoto Y."/>
            <person name="Nakagawa S."/>
        </authorList>
    </citation>
    <scope>NUCLEOTIDE SEQUENCE</scope>
    <source>
        <strain evidence="2">KT2</strain>
    </source>
</reference>
<evidence type="ECO:0000256" key="1">
    <source>
        <dbReference type="SAM" id="SignalP"/>
    </source>
</evidence>
<dbReference type="EMBL" id="AP024086">
    <property type="protein sequence ID" value="BCL60128.1"/>
    <property type="molecule type" value="Genomic_DNA"/>
</dbReference>
<dbReference type="Proteomes" id="UP000826725">
    <property type="component" value="Chromosome"/>
</dbReference>